<gene>
    <name evidence="1" type="ORF">AVEN_219447_1</name>
</gene>
<accession>A0A4Y2BMW7</accession>
<name>A0A4Y2BMW7_ARAVE</name>
<sequence length="94" mass="10665">MYYIMSSTLSIMSPERLAFEKISGARGRMVRFRHRGRRVTSSKPDCTEDPPCKIACSMLNHTQRSSASCRCGAEARRGEYQIRCCPHHLTAAQK</sequence>
<evidence type="ECO:0000313" key="2">
    <source>
        <dbReference type="Proteomes" id="UP000499080"/>
    </source>
</evidence>
<reference evidence="1 2" key="1">
    <citation type="journal article" date="2019" name="Sci. Rep.">
        <title>Orb-weaving spider Araneus ventricosus genome elucidates the spidroin gene catalogue.</title>
        <authorList>
            <person name="Kono N."/>
            <person name="Nakamura H."/>
            <person name="Ohtoshi R."/>
            <person name="Moran D.A.P."/>
            <person name="Shinohara A."/>
            <person name="Yoshida Y."/>
            <person name="Fujiwara M."/>
            <person name="Mori M."/>
            <person name="Tomita M."/>
            <person name="Arakawa K."/>
        </authorList>
    </citation>
    <scope>NUCLEOTIDE SEQUENCE [LARGE SCALE GENOMIC DNA]</scope>
</reference>
<keyword evidence="2" id="KW-1185">Reference proteome</keyword>
<protein>
    <submittedName>
        <fullName evidence="1">Uncharacterized protein</fullName>
    </submittedName>
</protein>
<organism evidence="1 2">
    <name type="scientific">Araneus ventricosus</name>
    <name type="common">Orbweaver spider</name>
    <name type="synonym">Epeira ventricosa</name>
    <dbReference type="NCBI Taxonomy" id="182803"/>
    <lineage>
        <taxon>Eukaryota</taxon>
        <taxon>Metazoa</taxon>
        <taxon>Ecdysozoa</taxon>
        <taxon>Arthropoda</taxon>
        <taxon>Chelicerata</taxon>
        <taxon>Arachnida</taxon>
        <taxon>Araneae</taxon>
        <taxon>Araneomorphae</taxon>
        <taxon>Entelegynae</taxon>
        <taxon>Araneoidea</taxon>
        <taxon>Araneidae</taxon>
        <taxon>Araneus</taxon>
    </lineage>
</organism>
<dbReference type="EMBL" id="BGPR01000093">
    <property type="protein sequence ID" value="GBL93303.1"/>
    <property type="molecule type" value="Genomic_DNA"/>
</dbReference>
<comment type="caution">
    <text evidence="1">The sequence shown here is derived from an EMBL/GenBank/DDBJ whole genome shotgun (WGS) entry which is preliminary data.</text>
</comment>
<evidence type="ECO:0000313" key="1">
    <source>
        <dbReference type="EMBL" id="GBL93303.1"/>
    </source>
</evidence>
<dbReference type="Proteomes" id="UP000499080">
    <property type="component" value="Unassembled WGS sequence"/>
</dbReference>
<proteinExistence type="predicted"/>
<dbReference type="AlphaFoldDB" id="A0A4Y2BMW7"/>